<name>A0A850DXA5_9MICO</name>
<dbReference type="PROSITE" id="PS50994">
    <property type="entry name" value="INTEGRASE"/>
    <property type="match status" value="1"/>
</dbReference>
<dbReference type="AlphaFoldDB" id="A0A850DXA5"/>
<dbReference type="GO" id="GO:0003676">
    <property type="term" value="F:nucleic acid binding"/>
    <property type="evidence" value="ECO:0007669"/>
    <property type="project" value="InterPro"/>
</dbReference>
<dbReference type="InterPro" id="IPR012337">
    <property type="entry name" value="RNaseH-like_sf"/>
</dbReference>
<evidence type="ECO:0000259" key="1">
    <source>
        <dbReference type="PROSITE" id="PS50994"/>
    </source>
</evidence>
<dbReference type="EMBL" id="JABMCG010000126">
    <property type="protein sequence ID" value="NUU29561.1"/>
    <property type="molecule type" value="Genomic_DNA"/>
</dbReference>
<evidence type="ECO:0000313" key="3">
    <source>
        <dbReference type="Proteomes" id="UP000539146"/>
    </source>
</evidence>
<evidence type="ECO:0000313" key="2">
    <source>
        <dbReference type="EMBL" id="NUU29561.1"/>
    </source>
</evidence>
<proteinExistence type="predicted"/>
<dbReference type="RefSeq" id="WP_175326774.1">
    <property type="nucleotide sequence ID" value="NZ_BAAAWP010000001.1"/>
</dbReference>
<comment type="caution">
    <text evidence="2">The sequence shown here is derived from an EMBL/GenBank/DDBJ whole genome shotgun (WGS) entry which is preliminary data.</text>
</comment>
<gene>
    <name evidence="2" type="ORF">HP467_15830</name>
</gene>
<accession>A0A850DXA5</accession>
<dbReference type="InterPro" id="IPR036397">
    <property type="entry name" value="RNaseH_sf"/>
</dbReference>
<feature type="domain" description="Integrase catalytic" evidence="1">
    <location>
        <begin position="259"/>
        <end position="480"/>
    </location>
</feature>
<dbReference type="GO" id="GO:0015074">
    <property type="term" value="P:DNA integration"/>
    <property type="evidence" value="ECO:0007669"/>
    <property type="project" value="InterPro"/>
</dbReference>
<sequence length="682" mass="78288">MTKDSEWVLKLRVGMPVVFDGEQVFVQSWGDGWVQFLDAANRPVTPRPLRAVVKAIASPENPPPASMLLHDLDDRLSDHAIDKRDDHRALIRYIDTGIAPWQGENDKPLRDVDPDVIHNERKRIAAIARRIAEHDEIPYETARKRVSRAIKREAAGPTATVDGRYTRERRKNRDADIPVLVEKFLLDRVFDPALHTQTQYLEFRLWLLGTAPDITKPPSERTFYRLVGRVHKRMPHLKTKSKTKHGTAQAPKQSFAPRHLERPGSLWQIDATTSNVMLWDPKDRTGRTRTYRVTLVKIIDSATRMIVGRSISEHSSGVGVVLAVADAFASMVDDRETVTVDGRVYPRPFVGMPRALTRWPIPPRRLITDNGKDFLSNFHVGQLARLGCEVEFARVRDPRAKAFIERSFLSYKTEFEELCAGYVGGSIDERGLHTEALLTWDQLWERDQQWTDLYNFRQHRGLRAELGRRISPYQRWAELVGETGFVEMPKWENEWIRFLPTFRAKLGKYGITRRYEVFNAPIIETLLRTPGASRDGYWTFHYNPSDLRQVYCFDPDGAAWEVPWVLRTEDTPQFSDHSLTVLGGQVGDLTLRRAEFQDRMLQLLIRWRADDALIRGSRSELSRTDEMTAAAYERLQALDSGTMIPADMDHDLEEVLGHNDAGDGAELDDDLDDIDDLFGRFA</sequence>
<dbReference type="Gene3D" id="3.30.420.10">
    <property type="entry name" value="Ribonuclease H-like superfamily/Ribonuclease H"/>
    <property type="match status" value="1"/>
</dbReference>
<dbReference type="Proteomes" id="UP000539146">
    <property type="component" value="Unassembled WGS sequence"/>
</dbReference>
<dbReference type="InterPro" id="IPR001584">
    <property type="entry name" value="Integrase_cat-core"/>
</dbReference>
<protein>
    <submittedName>
        <fullName evidence="2">Transposase family protein</fullName>
    </submittedName>
</protein>
<dbReference type="SUPFAM" id="SSF53098">
    <property type="entry name" value="Ribonuclease H-like"/>
    <property type="match status" value="1"/>
</dbReference>
<organism evidence="2 3">
    <name type="scientific">Curtobacterium citreum</name>
    <dbReference type="NCBI Taxonomy" id="2036"/>
    <lineage>
        <taxon>Bacteria</taxon>
        <taxon>Bacillati</taxon>
        <taxon>Actinomycetota</taxon>
        <taxon>Actinomycetes</taxon>
        <taxon>Micrococcales</taxon>
        <taxon>Microbacteriaceae</taxon>
        <taxon>Curtobacterium</taxon>
    </lineage>
</organism>
<reference evidence="2 3" key="1">
    <citation type="submission" date="2020-05" db="EMBL/GenBank/DDBJ databases">
        <title>Genome Sequencing of Type Strains.</title>
        <authorList>
            <person name="Lemaire J.F."/>
            <person name="Inderbitzin P."/>
            <person name="Gregorio O.A."/>
            <person name="Collins S.B."/>
            <person name="Wespe N."/>
            <person name="Knight-Connoni V."/>
        </authorList>
    </citation>
    <scope>NUCLEOTIDE SEQUENCE [LARGE SCALE GENOMIC DNA]</scope>
    <source>
        <strain evidence="2 3">DSM 20512</strain>
    </source>
</reference>